<dbReference type="AlphaFoldDB" id="A0A9Q9FEK9"/>
<organism evidence="3 5">
    <name type="scientific">Turicibacter bilis</name>
    <dbReference type="NCBI Taxonomy" id="2735723"/>
    <lineage>
        <taxon>Bacteria</taxon>
        <taxon>Bacillati</taxon>
        <taxon>Bacillota</taxon>
        <taxon>Erysipelotrichia</taxon>
        <taxon>Erysipelotrichales</taxon>
        <taxon>Turicibacteraceae</taxon>
        <taxon>Turicibacter</taxon>
    </lineage>
</organism>
<sequence>MQDIYDRKLSIYLTAGQDDEGKDIVKAKSFSNVRLDTTDEELSNFAEKYVALSSGTHTKSVVADYRML</sequence>
<protein>
    <submittedName>
        <fullName evidence="3">DUF1659 domain-containing protein</fullName>
    </submittedName>
</protein>
<reference evidence="3 4" key="1">
    <citation type="submission" date="2021-03" db="EMBL/GenBank/DDBJ databases">
        <title>Comparative Genomics and Metabolomics in the genus Turicibacter.</title>
        <authorList>
            <person name="Maki J."/>
            <person name="Looft T."/>
        </authorList>
    </citation>
    <scope>NUCLEOTIDE SEQUENCE</scope>
    <source>
        <strain evidence="3">ISU324</strain>
        <strain evidence="2 4">MMM721</strain>
    </source>
</reference>
<name>A0A9Q9FEK9_9FIRM</name>
<feature type="domain" description="DUF1659" evidence="1">
    <location>
        <begin position="4"/>
        <end position="58"/>
    </location>
</feature>
<proteinExistence type="predicted"/>
<evidence type="ECO:0000313" key="3">
    <source>
        <dbReference type="EMBL" id="UUF07677.1"/>
    </source>
</evidence>
<dbReference type="Pfam" id="PF07872">
    <property type="entry name" value="DUF1659"/>
    <property type="match status" value="1"/>
</dbReference>
<dbReference type="RefSeq" id="WP_055242749.1">
    <property type="nucleotide sequence ID" value="NZ_CP071249.1"/>
</dbReference>
<keyword evidence="4" id="KW-1185">Reference proteome</keyword>
<evidence type="ECO:0000313" key="2">
    <source>
        <dbReference type="EMBL" id="UUF06434.1"/>
    </source>
</evidence>
<gene>
    <name evidence="2" type="ORF">J0J69_02275</name>
    <name evidence="3" type="ORF">J0J70_08580</name>
</gene>
<dbReference type="Proteomes" id="UP001058072">
    <property type="component" value="Chromosome"/>
</dbReference>
<dbReference type="InterPro" id="IPR012454">
    <property type="entry name" value="DUF1659"/>
</dbReference>
<accession>A0A9Q9FEK9</accession>
<dbReference type="EMBL" id="CP071249">
    <property type="protein sequence ID" value="UUF06434.1"/>
    <property type="molecule type" value="Genomic_DNA"/>
</dbReference>
<evidence type="ECO:0000259" key="1">
    <source>
        <dbReference type="Pfam" id="PF07872"/>
    </source>
</evidence>
<evidence type="ECO:0000313" key="5">
    <source>
        <dbReference type="Proteomes" id="UP001058072"/>
    </source>
</evidence>
<dbReference type="EMBL" id="CP071250">
    <property type="protein sequence ID" value="UUF07677.1"/>
    <property type="molecule type" value="Genomic_DNA"/>
</dbReference>
<dbReference type="Proteomes" id="UP001058016">
    <property type="component" value="Chromosome"/>
</dbReference>
<evidence type="ECO:0000313" key="4">
    <source>
        <dbReference type="Proteomes" id="UP001058016"/>
    </source>
</evidence>